<keyword evidence="3" id="KW-1185">Reference proteome</keyword>
<dbReference type="PANTHER" id="PTHR33085:SF101">
    <property type="entry name" value="DUF1618 DOMAIN-CONTAINING PROTEIN"/>
    <property type="match status" value="1"/>
</dbReference>
<reference evidence="2 3" key="1">
    <citation type="submission" date="2017-09" db="EMBL/GenBank/DDBJ databases">
        <authorList>
            <consortium name="International Durum Wheat Genome Sequencing Consortium (IDWGSC)"/>
            <person name="Milanesi L."/>
        </authorList>
    </citation>
    <scope>NUCLEOTIDE SEQUENCE [LARGE SCALE GENOMIC DNA]</scope>
    <source>
        <strain evidence="3">cv. Svevo</strain>
    </source>
</reference>
<evidence type="ECO:0000256" key="1">
    <source>
        <dbReference type="SAM" id="MobiDB-lite"/>
    </source>
</evidence>
<name>A0A9R0YBL5_TRITD</name>
<evidence type="ECO:0000313" key="3">
    <source>
        <dbReference type="Proteomes" id="UP000324705"/>
    </source>
</evidence>
<dbReference type="Gramene" id="TRITD6Bv1G001070.1">
    <property type="protein sequence ID" value="TRITD6Bv1G001070.1"/>
    <property type="gene ID" value="TRITD6Bv1G001070"/>
</dbReference>
<dbReference type="OMA" id="PWITHHK"/>
<protein>
    <submittedName>
        <fullName evidence="2">Uncharacterized protein</fullName>
    </submittedName>
</protein>
<dbReference type="InterPro" id="IPR012871">
    <property type="entry name" value="DUF1668_ORYSA"/>
</dbReference>
<sequence>MKGGMRRILNLGLYDGRRHLYSLRRLDLLKINFFHPTAEQVAAHGKVLPTVLTPAEANTTRISGTNLAAAAPKIDPPKTELVIRPPQLDYSMWNHHTVHFLPTASESKVVIADRGNRMLRFDVVDGTRCIDTLPWLNGPKVMPMAISVPPTDVHIHDGEDTGDLYIIDGLLYPHMAEERPQFEALVWRGIRPTRHRFWHCDILPLPPWITHRKRAFVHSHALVGDTICFSISSTEGASTYRSSNSAGVEGAGTYCFHIETREWSKAGDWLMPFHGKADYVPELGLWFGISLQGNLPCAADLSGVVTGEEPSPEKMRIWARDDLPDEWQPDILFRSKVASLGSGRFILMDMLGTIASASRKEFTLFTGIEVAFSNGSKGKGNSGTDGSGNESGSGDDSENGGKGKAGTMCGLRMIKHKSGRYMYNRQLEIQAVF</sequence>
<evidence type="ECO:0000313" key="2">
    <source>
        <dbReference type="EMBL" id="VAI52420.1"/>
    </source>
</evidence>
<organism evidence="2 3">
    <name type="scientific">Triticum turgidum subsp. durum</name>
    <name type="common">Durum wheat</name>
    <name type="synonym">Triticum durum</name>
    <dbReference type="NCBI Taxonomy" id="4567"/>
    <lineage>
        <taxon>Eukaryota</taxon>
        <taxon>Viridiplantae</taxon>
        <taxon>Streptophyta</taxon>
        <taxon>Embryophyta</taxon>
        <taxon>Tracheophyta</taxon>
        <taxon>Spermatophyta</taxon>
        <taxon>Magnoliopsida</taxon>
        <taxon>Liliopsida</taxon>
        <taxon>Poales</taxon>
        <taxon>Poaceae</taxon>
        <taxon>BOP clade</taxon>
        <taxon>Pooideae</taxon>
        <taxon>Triticodae</taxon>
        <taxon>Triticeae</taxon>
        <taxon>Triticinae</taxon>
        <taxon>Triticum</taxon>
    </lineage>
</organism>
<dbReference type="Pfam" id="PF07893">
    <property type="entry name" value="DUF1668"/>
    <property type="match status" value="1"/>
</dbReference>
<dbReference type="PANTHER" id="PTHR33085">
    <property type="entry name" value="OS12G0113100 PROTEIN-RELATED"/>
    <property type="match status" value="1"/>
</dbReference>
<dbReference type="EMBL" id="LT934122">
    <property type="protein sequence ID" value="VAI52420.1"/>
    <property type="molecule type" value="Genomic_DNA"/>
</dbReference>
<feature type="region of interest" description="Disordered" evidence="1">
    <location>
        <begin position="376"/>
        <end position="407"/>
    </location>
</feature>
<feature type="compositionally biased region" description="Gly residues" evidence="1">
    <location>
        <begin position="377"/>
        <end position="391"/>
    </location>
</feature>
<dbReference type="AlphaFoldDB" id="A0A9R0YBL5"/>
<gene>
    <name evidence="2" type="ORF">TRITD_6Bv1G001070</name>
</gene>
<proteinExistence type="predicted"/>
<dbReference type="Proteomes" id="UP000324705">
    <property type="component" value="Chromosome 6B"/>
</dbReference>
<accession>A0A9R0YBL5</accession>